<evidence type="ECO:0000313" key="2">
    <source>
        <dbReference type="Proteomes" id="UP000800096"/>
    </source>
</evidence>
<organism evidence="1 2">
    <name type="scientific">Ampelomyces quisqualis</name>
    <name type="common">Powdery mildew agent</name>
    <dbReference type="NCBI Taxonomy" id="50730"/>
    <lineage>
        <taxon>Eukaryota</taxon>
        <taxon>Fungi</taxon>
        <taxon>Dikarya</taxon>
        <taxon>Ascomycota</taxon>
        <taxon>Pezizomycotina</taxon>
        <taxon>Dothideomycetes</taxon>
        <taxon>Pleosporomycetidae</taxon>
        <taxon>Pleosporales</taxon>
        <taxon>Pleosporineae</taxon>
        <taxon>Phaeosphaeriaceae</taxon>
        <taxon>Ampelomyces</taxon>
    </lineage>
</organism>
<name>A0A6A5QSS6_AMPQU</name>
<dbReference type="Proteomes" id="UP000800096">
    <property type="component" value="Unassembled WGS sequence"/>
</dbReference>
<accession>A0A6A5QSS6</accession>
<reference evidence="1" key="1">
    <citation type="journal article" date="2020" name="Stud. Mycol.">
        <title>101 Dothideomycetes genomes: a test case for predicting lifestyles and emergence of pathogens.</title>
        <authorList>
            <person name="Haridas S."/>
            <person name="Albert R."/>
            <person name="Binder M."/>
            <person name="Bloem J."/>
            <person name="Labutti K."/>
            <person name="Salamov A."/>
            <person name="Andreopoulos B."/>
            <person name="Baker S."/>
            <person name="Barry K."/>
            <person name="Bills G."/>
            <person name="Bluhm B."/>
            <person name="Cannon C."/>
            <person name="Castanera R."/>
            <person name="Culley D."/>
            <person name="Daum C."/>
            <person name="Ezra D."/>
            <person name="Gonzalez J."/>
            <person name="Henrissat B."/>
            <person name="Kuo A."/>
            <person name="Liang C."/>
            <person name="Lipzen A."/>
            <person name="Lutzoni F."/>
            <person name="Magnuson J."/>
            <person name="Mondo S."/>
            <person name="Nolan M."/>
            <person name="Ohm R."/>
            <person name="Pangilinan J."/>
            <person name="Park H.-J."/>
            <person name="Ramirez L."/>
            <person name="Alfaro M."/>
            <person name="Sun H."/>
            <person name="Tritt A."/>
            <person name="Yoshinaga Y."/>
            <person name="Zwiers L.-H."/>
            <person name="Turgeon B."/>
            <person name="Goodwin S."/>
            <person name="Spatafora J."/>
            <person name="Crous P."/>
            <person name="Grigoriev I."/>
        </authorList>
    </citation>
    <scope>NUCLEOTIDE SEQUENCE</scope>
    <source>
        <strain evidence="1">HMLAC05119</strain>
    </source>
</reference>
<dbReference type="EMBL" id="ML979134">
    <property type="protein sequence ID" value="KAF1918513.1"/>
    <property type="molecule type" value="Genomic_DNA"/>
</dbReference>
<evidence type="ECO:0000313" key="1">
    <source>
        <dbReference type="EMBL" id="KAF1918513.1"/>
    </source>
</evidence>
<sequence length="126" mass="14315">MQHAAFVCGCASKLLIWIAKVRLDMSIGVRRPLLHLRCRRVPVGARSLDTLLCSHHMILGDSKQEREGRPLPNVALVYQSRYPGLSAKLSNTYHVYLSNFSVSIVYSVLGRMTSIRIQTLLRHMLR</sequence>
<gene>
    <name evidence="1" type="ORF">BDU57DRAFT_201757</name>
</gene>
<keyword evidence="2" id="KW-1185">Reference proteome</keyword>
<proteinExistence type="predicted"/>
<protein>
    <submittedName>
        <fullName evidence="1">Uncharacterized protein</fullName>
    </submittedName>
</protein>
<dbReference type="AlphaFoldDB" id="A0A6A5QSS6"/>